<evidence type="ECO:0000256" key="6">
    <source>
        <dbReference type="ARBA" id="ARBA00022448"/>
    </source>
</evidence>
<keyword evidence="15" id="KW-1185">Reference proteome</keyword>
<dbReference type="PANTHER" id="PTHR35329">
    <property type="entry name" value="CHITIN SYNTHASE EXPORT CHAPERONE"/>
    <property type="match status" value="1"/>
</dbReference>
<evidence type="ECO:0000256" key="8">
    <source>
        <dbReference type="ARBA" id="ARBA00022824"/>
    </source>
</evidence>
<accession>A0A1E4TZ33</accession>
<name>A0A1E4TZ33_PACTA</name>
<evidence type="ECO:0000256" key="12">
    <source>
        <dbReference type="ARBA" id="ARBA00023316"/>
    </source>
</evidence>
<keyword evidence="7 13" id="KW-0812">Transmembrane</keyword>
<comment type="subunit">
    <text evidence="4">Interacts with CHS3.</text>
</comment>
<evidence type="ECO:0000313" key="15">
    <source>
        <dbReference type="Proteomes" id="UP000094236"/>
    </source>
</evidence>
<feature type="transmembrane region" description="Helical" evidence="13">
    <location>
        <begin position="254"/>
        <end position="273"/>
    </location>
</feature>
<evidence type="ECO:0000256" key="10">
    <source>
        <dbReference type="ARBA" id="ARBA00022989"/>
    </source>
</evidence>
<keyword evidence="10 13" id="KW-1133">Transmembrane helix</keyword>
<gene>
    <name evidence="14" type="ORF">PACTADRAFT_48727</name>
</gene>
<evidence type="ECO:0000256" key="1">
    <source>
        <dbReference type="ARBA" id="ARBA00002732"/>
    </source>
</evidence>
<dbReference type="GO" id="GO:0051082">
    <property type="term" value="F:unfolded protein binding"/>
    <property type="evidence" value="ECO:0007669"/>
    <property type="project" value="TreeGrafter"/>
</dbReference>
<dbReference type="GO" id="GO:0015031">
    <property type="term" value="P:protein transport"/>
    <property type="evidence" value="ECO:0007669"/>
    <property type="project" value="UniProtKB-KW"/>
</dbReference>
<evidence type="ECO:0000256" key="3">
    <source>
        <dbReference type="ARBA" id="ARBA00009274"/>
    </source>
</evidence>
<dbReference type="OrthoDB" id="2189463at2759"/>
<dbReference type="GO" id="GO:0071555">
    <property type="term" value="P:cell wall organization"/>
    <property type="evidence" value="ECO:0007669"/>
    <property type="project" value="UniProtKB-KW"/>
</dbReference>
<evidence type="ECO:0000256" key="11">
    <source>
        <dbReference type="ARBA" id="ARBA00023136"/>
    </source>
</evidence>
<comment type="similarity">
    <text evidence="3">Belongs to the CHS7 family.</text>
</comment>
<feature type="transmembrane region" description="Helical" evidence="13">
    <location>
        <begin position="86"/>
        <end position="103"/>
    </location>
</feature>
<dbReference type="STRING" id="669874.A0A1E4TZ33"/>
<evidence type="ECO:0000256" key="13">
    <source>
        <dbReference type="SAM" id="Phobius"/>
    </source>
</evidence>
<dbReference type="GO" id="GO:0005789">
    <property type="term" value="C:endoplasmic reticulum membrane"/>
    <property type="evidence" value="ECO:0007669"/>
    <property type="project" value="UniProtKB-SubCell"/>
</dbReference>
<evidence type="ECO:0000256" key="4">
    <source>
        <dbReference type="ARBA" id="ARBA00011864"/>
    </source>
</evidence>
<evidence type="ECO:0000256" key="5">
    <source>
        <dbReference type="ARBA" id="ARBA00018354"/>
    </source>
</evidence>
<comment type="function">
    <text evidence="1">Chaperone required for the export of the chitin synthase CHS3 from the endoplasmic reticulum.</text>
</comment>
<dbReference type="GO" id="GO:0006457">
    <property type="term" value="P:protein folding"/>
    <property type="evidence" value="ECO:0007669"/>
    <property type="project" value="TreeGrafter"/>
</dbReference>
<organism evidence="14 15">
    <name type="scientific">Pachysolen tannophilus NRRL Y-2460</name>
    <dbReference type="NCBI Taxonomy" id="669874"/>
    <lineage>
        <taxon>Eukaryota</taxon>
        <taxon>Fungi</taxon>
        <taxon>Dikarya</taxon>
        <taxon>Ascomycota</taxon>
        <taxon>Saccharomycotina</taxon>
        <taxon>Pichiomycetes</taxon>
        <taxon>Pachysolenaceae</taxon>
        <taxon>Pachysolen</taxon>
    </lineage>
</organism>
<protein>
    <recommendedName>
        <fullName evidence="5">Chitin synthase export chaperone</fullName>
    </recommendedName>
</protein>
<evidence type="ECO:0000256" key="2">
    <source>
        <dbReference type="ARBA" id="ARBA00004477"/>
    </source>
</evidence>
<evidence type="ECO:0000256" key="7">
    <source>
        <dbReference type="ARBA" id="ARBA00022692"/>
    </source>
</evidence>
<feature type="transmembrane region" description="Helical" evidence="13">
    <location>
        <begin position="57"/>
        <end position="74"/>
    </location>
</feature>
<evidence type="ECO:0000256" key="9">
    <source>
        <dbReference type="ARBA" id="ARBA00022927"/>
    </source>
</evidence>
<dbReference type="Pfam" id="PF12271">
    <property type="entry name" value="Chs7"/>
    <property type="match status" value="1"/>
</dbReference>
<dbReference type="InterPro" id="IPR022057">
    <property type="entry name" value="Chs7"/>
</dbReference>
<dbReference type="AlphaFoldDB" id="A0A1E4TZ33"/>
<keyword evidence="9" id="KW-0653">Protein transport</keyword>
<dbReference type="EMBL" id="KV454012">
    <property type="protein sequence ID" value="ODV96938.1"/>
    <property type="molecule type" value="Genomic_DNA"/>
</dbReference>
<proteinExistence type="inferred from homology"/>
<feature type="transmembrane region" description="Helical" evidence="13">
    <location>
        <begin position="115"/>
        <end position="141"/>
    </location>
</feature>
<feature type="transmembrane region" description="Helical" evidence="13">
    <location>
        <begin position="153"/>
        <end position="172"/>
    </location>
</feature>
<reference evidence="15" key="1">
    <citation type="submission" date="2016-05" db="EMBL/GenBank/DDBJ databases">
        <title>Comparative genomics of biotechnologically important yeasts.</title>
        <authorList>
            <consortium name="DOE Joint Genome Institute"/>
            <person name="Riley R."/>
            <person name="Haridas S."/>
            <person name="Wolfe K.H."/>
            <person name="Lopes M.R."/>
            <person name="Hittinger C.T."/>
            <person name="Goker M."/>
            <person name="Salamov A."/>
            <person name="Wisecaver J."/>
            <person name="Long T.M."/>
            <person name="Aerts A.L."/>
            <person name="Barry K."/>
            <person name="Choi C."/>
            <person name="Clum A."/>
            <person name="Coughlan A.Y."/>
            <person name="Deshpande S."/>
            <person name="Douglass A.P."/>
            <person name="Hanson S.J."/>
            <person name="Klenk H.-P."/>
            <person name="Labutti K."/>
            <person name="Lapidus A."/>
            <person name="Lindquist E."/>
            <person name="Lipzen A."/>
            <person name="Meier-Kolthoff J.P."/>
            <person name="Ohm R.A."/>
            <person name="Otillar R.P."/>
            <person name="Pangilinan J."/>
            <person name="Peng Y."/>
            <person name="Rokas A."/>
            <person name="Rosa C.A."/>
            <person name="Scheuner C."/>
            <person name="Sibirny A.A."/>
            <person name="Slot J.C."/>
            <person name="Stielow J.B."/>
            <person name="Sun H."/>
            <person name="Kurtzman C.P."/>
            <person name="Blackwell M."/>
            <person name="Grigoriev I.V."/>
            <person name="Jeffries T.W."/>
        </authorList>
    </citation>
    <scope>NUCLEOTIDE SEQUENCE [LARGE SCALE GENOMIC DNA]</scope>
    <source>
        <strain evidence="15">NRRL Y-2460</strain>
    </source>
</reference>
<keyword evidence="11 13" id="KW-0472">Membrane</keyword>
<keyword evidence="8" id="KW-0256">Endoplasmic reticulum</keyword>
<keyword evidence="6" id="KW-0813">Transport</keyword>
<dbReference type="Proteomes" id="UP000094236">
    <property type="component" value="Unassembled WGS sequence"/>
</dbReference>
<keyword evidence="12" id="KW-0961">Cell wall biogenesis/degradation</keyword>
<comment type="subcellular location">
    <subcellularLocation>
        <location evidence="2">Endoplasmic reticulum membrane</location>
        <topology evidence="2">Multi-pass membrane protein</topology>
    </subcellularLocation>
</comment>
<evidence type="ECO:0000313" key="14">
    <source>
        <dbReference type="EMBL" id="ODV96938.1"/>
    </source>
</evidence>
<feature type="transmembrane region" description="Helical" evidence="13">
    <location>
        <begin position="220"/>
        <end position="242"/>
    </location>
</feature>
<sequence length="334" mass="37718">MHFGDFQSICLRTALPLCSVVSSETRLDEYFVTGTLPECYARAVELSNTMIYEVGNAFIHIAGIFVCFIILFNVKRKYTAIARSEMLIFFYLFAALTIASLLVDCGVSPPGTSSYAYFVAVQIGLVGSCCWALMVNGFIYFQIWEDGTTKSLLFLRLTSFLIFALDFIVAFITFKSWSNATVIKTHTTMLFIVMYIINSAFLFIFVISQVILVVTSLNNLWALGAVLLGCFFFIVGQIILYVGSEPICNSSKHYIDGLFFATLFNVFSIMMVYKYWDMITTEDLEFSVAIQETGIAWNGTNNNNIKKQMKESVLTRSELEFKNNGEMKNLLEIS</sequence>
<feature type="transmembrane region" description="Helical" evidence="13">
    <location>
        <begin position="192"/>
        <end position="213"/>
    </location>
</feature>
<dbReference type="PANTHER" id="PTHR35329:SF2">
    <property type="entry name" value="CHITIN SYNTHASE EXPORT CHAPERONE"/>
    <property type="match status" value="1"/>
</dbReference>